<proteinExistence type="predicted"/>
<accession>A0ABR9DPH0</accession>
<dbReference type="EMBL" id="JACZDF010000001">
    <property type="protein sequence ID" value="MBD9697900.1"/>
    <property type="molecule type" value="Genomic_DNA"/>
</dbReference>
<comment type="caution">
    <text evidence="1">The sequence shown here is derived from an EMBL/GenBank/DDBJ whole genome shotgun (WGS) entry which is preliminary data.</text>
</comment>
<name>A0ABR9DPH0_9MICO</name>
<sequence length="355" mass="37426">MSALRPLPAEPDDTLHAGAGRQRRVRHLLVLGGADDGGEIARDDLLDLADLAACRFPSATLTTGPGPVGDVTPGVLTLSRHTTVVGPYGPGAGLRAPSTAHVVDVLVPRERGERALAGSGDPDGLSRVFDAGLPVHEEARVVAWLLDVARRLHGTLVLATDAGPATLTPDPDAHVDLTVHSDVWLDPEAALATLRALDARVVYAPDGTDWDGPPETLRIQGPAISVLDDAARAALHDEADAFDIHTLTTPEQRTGYALHLDLGDDGLVAVEIGGEEHPPLSVSRHAWASAGTIAYRVRWFPLDDLELLEENPAPGHRIARTRAAERMGQLARTLHAAVGGVVTDAADLPVHPEDL</sequence>
<protein>
    <submittedName>
        <fullName evidence="1">Uncharacterized protein</fullName>
    </submittedName>
</protein>
<keyword evidence="2" id="KW-1185">Reference proteome</keyword>
<reference evidence="1 2" key="1">
    <citation type="submission" date="2020-09" db="EMBL/GenBank/DDBJ databases">
        <title>Flavimobilis rhizosphaerae sp. nov., isolated from rhizosphere soil of Spartina alterniflora.</title>
        <authorList>
            <person name="Hanqin C."/>
        </authorList>
    </citation>
    <scope>NUCLEOTIDE SEQUENCE [LARGE SCALE GENOMIC DNA]</scope>
    <source>
        <strain evidence="1 2">GY 10621</strain>
    </source>
</reference>
<gene>
    <name evidence="1" type="ORF">IGS67_00085</name>
</gene>
<organism evidence="1 2">
    <name type="scientific">Flavimobilis rhizosphaerae</name>
    <dbReference type="NCBI Taxonomy" id="2775421"/>
    <lineage>
        <taxon>Bacteria</taxon>
        <taxon>Bacillati</taxon>
        <taxon>Actinomycetota</taxon>
        <taxon>Actinomycetes</taxon>
        <taxon>Micrococcales</taxon>
        <taxon>Jonesiaceae</taxon>
        <taxon>Flavimobilis</taxon>
    </lineage>
</organism>
<dbReference type="Proteomes" id="UP000642107">
    <property type="component" value="Unassembled WGS sequence"/>
</dbReference>
<evidence type="ECO:0000313" key="2">
    <source>
        <dbReference type="Proteomes" id="UP000642107"/>
    </source>
</evidence>
<dbReference type="RefSeq" id="WP_192276498.1">
    <property type="nucleotide sequence ID" value="NZ_JACZDF010000001.1"/>
</dbReference>
<evidence type="ECO:0000313" key="1">
    <source>
        <dbReference type="EMBL" id="MBD9697900.1"/>
    </source>
</evidence>